<comment type="caution">
    <text evidence="1">The sequence shown here is derived from an EMBL/GenBank/DDBJ whole genome shotgun (WGS) entry which is preliminary data.</text>
</comment>
<evidence type="ECO:0000313" key="2">
    <source>
        <dbReference type="Proteomes" id="UP000193642"/>
    </source>
</evidence>
<dbReference type="Proteomes" id="UP000193642">
    <property type="component" value="Unassembled WGS sequence"/>
</dbReference>
<dbReference type="PANTHER" id="PTHR37943:SF1">
    <property type="entry name" value="PROTEIN VES"/>
    <property type="match status" value="1"/>
</dbReference>
<dbReference type="SUPFAM" id="SSF51182">
    <property type="entry name" value="RmlC-like cupins"/>
    <property type="match status" value="1"/>
</dbReference>
<dbReference type="EMBL" id="MCGO01000031">
    <property type="protein sequence ID" value="ORY41711.1"/>
    <property type="molecule type" value="Genomic_DNA"/>
</dbReference>
<evidence type="ECO:0000313" key="1">
    <source>
        <dbReference type="EMBL" id="ORY41711.1"/>
    </source>
</evidence>
<dbReference type="Gene3D" id="2.60.120.10">
    <property type="entry name" value="Jelly Rolls"/>
    <property type="match status" value="1"/>
</dbReference>
<dbReference type="OrthoDB" id="2142075at2759"/>
<gene>
    <name evidence="1" type="ORF">BCR33DRAFT_852199</name>
</gene>
<keyword evidence="2" id="KW-1185">Reference proteome</keyword>
<dbReference type="InterPro" id="IPR011051">
    <property type="entry name" value="RmlC_Cupin_sf"/>
</dbReference>
<dbReference type="AlphaFoldDB" id="A0A1Y2C3Y0"/>
<dbReference type="InterPro" id="IPR010282">
    <property type="entry name" value="Uncharacterised_HutD/Ves"/>
</dbReference>
<dbReference type="CDD" id="cd20293">
    <property type="entry name" value="cupin_HutD_N"/>
    <property type="match status" value="1"/>
</dbReference>
<proteinExistence type="predicted"/>
<dbReference type="InterPro" id="IPR014710">
    <property type="entry name" value="RmlC-like_jellyroll"/>
</dbReference>
<accession>A0A1Y2C3Y0</accession>
<name>A0A1Y2C3Y0_9FUNG</name>
<sequence length="154" mass="16891">MSVQVVPSSAFITMPWANGQGQTCQLFKLVHPLKPDQFALRLSVATVSQGSPFSSFVGIDRQLSLLEGDGMVLTMEDGSKHILDVPGKVVEFGGEVKVDCELIGGVLRDFNVMVARDWGTAIGPFEYRIVKEEWVWRAVLKTGASFIFTLELGN</sequence>
<dbReference type="Pfam" id="PF05962">
    <property type="entry name" value="HutD"/>
    <property type="match status" value="1"/>
</dbReference>
<organism evidence="1 2">
    <name type="scientific">Rhizoclosmatium globosum</name>
    <dbReference type="NCBI Taxonomy" id="329046"/>
    <lineage>
        <taxon>Eukaryota</taxon>
        <taxon>Fungi</taxon>
        <taxon>Fungi incertae sedis</taxon>
        <taxon>Chytridiomycota</taxon>
        <taxon>Chytridiomycota incertae sedis</taxon>
        <taxon>Chytridiomycetes</taxon>
        <taxon>Chytridiales</taxon>
        <taxon>Chytriomycetaceae</taxon>
        <taxon>Rhizoclosmatium</taxon>
    </lineage>
</organism>
<reference evidence="1 2" key="1">
    <citation type="submission" date="2016-07" db="EMBL/GenBank/DDBJ databases">
        <title>Pervasive Adenine N6-methylation of Active Genes in Fungi.</title>
        <authorList>
            <consortium name="DOE Joint Genome Institute"/>
            <person name="Mondo S.J."/>
            <person name="Dannebaum R.O."/>
            <person name="Kuo R.C."/>
            <person name="Labutti K."/>
            <person name="Haridas S."/>
            <person name="Kuo A."/>
            <person name="Salamov A."/>
            <person name="Ahrendt S.R."/>
            <person name="Lipzen A."/>
            <person name="Sullivan W."/>
            <person name="Andreopoulos W.B."/>
            <person name="Clum A."/>
            <person name="Lindquist E."/>
            <person name="Daum C."/>
            <person name="Ramamoorthy G.K."/>
            <person name="Gryganskyi A."/>
            <person name="Culley D."/>
            <person name="Magnuson J.K."/>
            <person name="James T.Y."/>
            <person name="O'Malley M.A."/>
            <person name="Stajich J.E."/>
            <person name="Spatafora J.W."/>
            <person name="Visel A."/>
            <person name="Grigoriev I.V."/>
        </authorList>
    </citation>
    <scope>NUCLEOTIDE SEQUENCE [LARGE SCALE GENOMIC DNA]</scope>
    <source>
        <strain evidence="1 2">JEL800</strain>
    </source>
</reference>
<dbReference type="PANTHER" id="PTHR37943">
    <property type="entry name" value="PROTEIN VES"/>
    <property type="match status" value="1"/>
</dbReference>
<protein>
    <submittedName>
        <fullName evidence="1">Uncharacterized protein</fullName>
    </submittedName>
</protein>